<feature type="domain" description="Transposase IS110-like N-terminal" evidence="2">
    <location>
        <begin position="15"/>
        <end position="170"/>
    </location>
</feature>
<dbReference type="GO" id="GO:0003677">
    <property type="term" value="F:DNA binding"/>
    <property type="evidence" value="ECO:0007669"/>
    <property type="project" value="InterPro"/>
</dbReference>
<accession>A0A2U1K2L7</accession>
<dbReference type="PANTHER" id="PTHR33055:SF13">
    <property type="entry name" value="TRANSPOSASE"/>
    <property type="match status" value="1"/>
</dbReference>
<gene>
    <name evidence="4" type="ORF">DCC39_09645</name>
</gene>
<dbReference type="Proteomes" id="UP000245998">
    <property type="component" value="Unassembled WGS sequence"/>
</dbReference>
<comment type="caution">
    <text evidence="4">The sequence shown here is derived from an EMBL/GenBank/DDBJ whole genome shotgun (WGS) entry which is preliminary data.</text>
</comment>
<dbReference type="Gene3D" id="1.10.287.4070">
    <property type="match status" value="1"/>
</dbReference>
<dbReference type="OrthoDB" id="9790935at2"/>
<dbReference type="Pfam" id="PF02371">
    <property type="entry name" value="Transposase_20"/>
    <property type="match status" value="1"/>
</dbReference>
<dbReference type="Pfam" id="PF01548">
    <property type="entry name" value="DEDD_Tnp_IS110"/>
    <property type="match status" value="1"/>
</dbReference>
<dbReference type="AlphaFoldDB" id="A0A2U1K2L7"/>
<evidence type="ECO:0000313" key="5">
    <source>
        <dbReference type="Proteomes" id="UP000245998"/>
    </source>
</evidence>
<dbReference type="NCBIfam" id="NF033542">
    <property type="entry name" value="transpos_IS110"/>
    <property type="match status" value="1"/>
</dbReference>
<dbReference type="SUPFAM" id="SSF89124">
    <property type="entry name" value="Nop domain"/>
    <property type="match status" value="1"/>
</dbReference>
<feature type="coiled-coil region" evidence="1">
    <location>
        <begin position="249"/>
        <end position="283"/>
    </location>
</feature>
<feature type="domain" description="Transposase IS116/IS110/IS902 C-terminal" evidence="3">
    <location>
        <begin position="281"/>
        <end position="361"/>
    </location>
</feature>
<dbReference type="InterPro" id="IPR003346">
    <property type="entry name" value="Transposase_20"/>
</dbReference>
<dbReference type="InterPro" id="IPR047650">
    <property type="entry name" value="Transpos_IS110"/>
</dbReference>
<evidence type="ECO:0000259" key="3">
    <source>
        <dbReference type="Pfam" id="PF02371"/>
    </source>
</evidence>
<protein>
    <submittedName>
        <fullName evidence="4">IS110 family transposase</fullName>
    </submittedName>
</protein>
<name>A0A2U1K2L7_9BACI</name>
<proteinExistence type="predicted"/>
<dbReference type="InterPro" id="IPR036070">
    <property type="entry name" value="Nop_dom_sf"/>
</dbReference>
<evidence type="ECO:0000313" key="4">
    <source>
        <dbReference type="EMBL" id="PWA11223.1"/>
    </source>
</evidence>
<evidence type="ECO:0000259" key="2">
    <source>
        <dbReference type="Pfam" id="PF01548"/>
    </source>
</evidence>
<evidence type="ECO:0000256" key="1">
    <source>
        <dbReference type="SAM" id="Coils"/>
    </source>
</evidence>
<sequence length="415" mass="48578">MIGYEGEKKMKHVVAFDVSMGKSTMVIYDRYGQCEFEGEIEHTYPAFKTLNETLQSLTVQDGQAPEIVFEATGIYSKALERFFQKEGYAYCRINPLEANLQMASMRRQKTDKSDAHELAKSHFRVDREKTYQEDDYYHQMRALTRYYDELDHEITHLFNRMHAILQLSFPELERLFCTRSALFLNIVQLYPHPDEVLACSKTVIRNRLKANTRKNLSLARAEEKGMALLEAAKDSYPAISKDDVRCEQVRDFANRIASLKEKKEQLVQQMVELSEERTEYQILISFPGIGETTAVRLIGEIGDIRRFKNHKQLNAYVGIDIMRYQSGNTFYKDKINKRGNNRLRKILFYMVQTMITLRKKTQNHIVDYYDKLKTQPQRKPHKVASIACVNKFLKVAFHLITHNITYDYETAFTCS</sequence>
<organism evidence="4 5">
    <name type="scientific">Pueribacillus theae</name>
    <dbReference type="NCBI Taxonomy" id="2171751"/>
    <lineage>
        <taxon>Bacteria</taxon>
        <taxon>Bacillati</taxon>
        <taxon>Bacillota</taxon>
        <taxon>Bacilli</taxon>
        <taxon>Bacillales</taxon>
        <taxon>Bacillaceae</taxon>
        <taxon>Pueribacillus</taxon>
    </lineage>
</organism>
<dbReference type="InterPro" id="IPR002525">
    <property type="entry name" value="Transp_IS110-like_N"/>
</dbReference>
<dbReference type="PANTHER" id="PTHR33055">
    <property type="entry name" value="TRANSPOSASE FOR INSERTION SEQUENCE ELEMENT IS1111A"/>
    <property type="match status" value="1"/>
</dbReference>
<dbReference type="GO" id="GO:0006313">
    <property type="term" value="P:DNA transposition"/>
    <property type="evidence" value="ECO:0007669"/>
    <property type="project" value="InterPro"/>
</dbReference>
<keyword evidence="1" id="KW-0175">Coiled coil</keyword>
<dbReference type="GO" id="GO:0004803">
    <property type="term" value="F:transposase activity"/>
    <property type="evidence" value="ECO:0007669"/>
    <property type="project" value="InterPro"/>
</dbReference>
<keyword evidence="5" id="KW-1185">Reference proteome</keyword>
<dbReference type="EMBL" id="QCZG01000017">
    <property type="protein sequence ID" value="PWA11223.1"/>
    <property type="molecule type" value="Genomic_DNA"/>
</dbReference>
<reference evidence="4 5" key="1">
    <citation type="submission" date="2018-04" db="EMBL/GenBank/DDBJ databases">
        <title>Camelliibacillus theae gen. nov., sp. nov., isolated from Pu'er tea.</title>
        <authorList>
            <person name="Niu L."/>
        </authorList>
    </citation>
    <scope>NUCLEOTIDE SEQUENCE [LARGE SCALE GENOMIC DNA]</scope>
    <source>
        <strain evidence="4 5">T8</strain>
    </source>
</reference>